<comment type="cofactor">
    <cofactor evidence="2">
        <name>FAD</name>
        <dbReference type="ChEBI" id="CHEBI:57692"/>
    </cofactor>
</comment>
<evidence type="ECO:0000313" key="5">
    <source>
        <dbReference type="Proteomes" id="UP000006753"/>
    </source>
</evidence>
<dbReference type="AlphaFoldDB" id="K1WQN1"/>
<dbReference type="GO" id="GO:0016614">
    <property type="term" value="F:oxidoreductase activity, acting on CH-OH group of donors"/>
    <property type="evidence" value="ECO:0007669"/>
    <property type="project" value="InterPro"/>
</dbReference>
<dbReference type="InParanoid" id="K1WQN1"/>
<dbReference type="InterPro" id="IPR000172">
    <property type="entry name" value="GMC_OxRdtase_N"/>
</dbReference>
<sequence length="569" mass="62285">MSSSIVSPEDIAFLETEKFDFVIVGGGTPGLVVATRLTEDPDVRVLVLESGSNKLTDPRIMIPRLAATLLRNLRERHWGGGGSTAINLGMIIYPSNSGFDAWEKLGNEGWKWETVELYLRKFYTLTLPSQKMQENLRLGYIQKEPQGTTGPIQISFGESDAFTLFNTAWTKTFSTLKQELTGGPISGVANDAFTNPAIVNPVTKARSHVRADYLSQKVSNRPNLGILTEVLVNKILVEKKANCYSAKGGILAASEVLLAAGTIKSPQLLELSGVGDANLLRSHGIEMLIDNPNVGENLQDHGYVPFSWEVAGGQTSGDVLRDSEIAGAAMAAYVTAKASMDDLLVEYLDNVEYPEFPLQKKQFQIIRDILKDPKDATGQFTMAPFQLNLKNGPHCKGIHGMSTEGNYTSIVSVLNHPPSRGVIHINSPDPKAQPTLDPRYFSHPLDLKLHARHTQWLETLAATEPFASLLEKNGRRIHADKPVVNLEDANKAVEENFVSHYHVTSTCPMFPNGPESCPKGLGGVINEHASVFPMIPRGNIQASVYAVAEKAADIIKEDLLARNRARTRV</sequence>
<dbReference type="Pfam" id="PF00732">
    <property type="entry name" value="GMC_oxred_N"/>
    <property type="match status" value="1"/>
</dbReference>
<dbReference type="PIRSF" id="PIRSF000137">
    <property type="entry name" value="Alcohol_oxidase"/>
    <property type="match status" value="1"/>
</dbReference>
<keyword evidence="5" id="KW-1185">Reference proteome</keyword>
<dbReference type="Gene3D" id="3.30.560.10">
    <property type="entry name" value="Glucose Oxidase, domain 3"/>
    <property type="match status" value="1"/>
</dbReference>
<dbReference type="HOGENOM" id="CLU_002865_6_2_1"/>
<name>K1WQN1_MARBU</name>
<dbReference type="EMBL" id="JH921445">
    <property type="protein sequence ID" value="EKD14632.1"/>
    <property type="molecule type" value="Genomic_DNA"/>
</dbReference>
<keyword evidence="2" id="KW-0274">FAD</keyword>
<evidence type="ECO:0000256" key="1">
    <source>
        <dbReference type="ARBA" id="ARBA00010790"/>
    </source>
</evidence>
<dbReference type="InterPro" id="IPR007867">
    <property type="entry name" value="GMC_OxRtase_C"/>
</dbReference>
<feature type="binding site" evidence="2">
    <location>
        <position position="232"/>
    </location>
    <ligand>
        <name>FAD</name>
        <dbReference type="ChEBI" id="CHEBI:57692"/>
    </ligand>
</feature>
<dbReference type="PROSITE" id="PS00624">
    <property type="entry name" value="GMC_OXRED_2"/>
    <property type="match status" value="1"/>
</dbReference>
<dbReference type="InterPro" id="IPR036188">
    <property type="entry name" value="FAD/NAD-bd_sf"/>
</dbReference>
<dbReference type="GeneID" id="18763288"/>
<dbReference type="Proteomes" id="UP000006753">
    <property type="component" value="Unassembled WGS sequence"/>
</dbReference>
<dbReference type="PANTHER" id="PTHR11552:SF210">
    <property type="entry name" value="GLUCOSE-METHANOL-CHOLINE OXIDOREDUCTASE N-TERMINAL DOMAIN-CONTAINING PROTEIN-RELATED"/>
    <property type="match status" value="1"/>
</dbReference>
<dbReference type="OMA" id="KGAFCNP"/>
<dbReference type="GO" id="GO:0050660">
    <property type="term" value="F:flavin adenine dinucleotide binding"/>
    <property type="evidence" value="ECO:0007669"/>
    <property type="project" value="InterPro"/>
</dbReference>
<gene>
    <name evidence="4" type="ORF">MBM_07353</name>
</gene>
<feature type="domain" description="Glucose-methanol-choline oxidoreductase N-terminal" evidence="3">
    <location>
        <begin position="261"/>
        <end position="275"/>
    </location>
</feature>
<dbReference type="InterPro" id="IPR012132">
    <property type="entry name" value="GMC_OxRdtase"/>
</dbReference>
<dbReference type="SUPFAM" id="SSF51905">
    <property type="entry name" value="FAD/NAD(P)-binding domain"/>
    <property type="match status" value="1"/>
</dbReference>
<keyword evidence="2" id="KW-0285">Flavoprotein</keyword>
<dbReference type="Gene3D" id="3.50.50.60">
    <property type="entry name" value="FAD/NAD(P)-binding domain"/>
    <property type="match status" value="1"/>
</dbReference>
<dbReference type="PANTHER" id="PTHR11552">
    <property type="entry name" value="GLUCOSE-METHANOL-CHOLINE GMC OXIDOREDUCTASE"/>
    <property type="match status" value="1"/>
</dbReference>
<accession>K1WQN1</accession>
<reference evidence="4 5" key="1">
    <citation type="journal article" date="2012" name="BMC Genomics">
        <title>Sequencing the genome of Marssonina brunnea reveals fungus-poplar co-evolution.</title>
        <authorList>
            <person name="Zhu S."/>
            <person name="Cao Y.-Z."/>
            <person name="Jiang C."/>
            <person name="Tan B.-Y."/>
            <person name="Wang Z."/>
            <person name="Feng S."/>
            <person name="Zhang L."/>
            <person name="Su X.-H."/>
            <person name="Brejova B."/>
            <person name="Vinar T."/>
            <person name="Xu M."/>
            <person name="Wang M.-X."/>
            <person name="Zhang S.-G."/>
            <person name="Huang M.-R."/>
            <person name="Wu R."/>
            <person name="Zhou Y."/>
        </authorList>
    </citation>
    <scope>NUCLEOTIDE SEQUENCE [LARGE SCALE GENOMIC DNA]</scope>
    <source>
        <strain evidence="4 5">MB_m1</strain>
    </source>
</reference>
<dbReference type="SUPFAM" id="SSF54373">
    <property type="entry name" value="FAD-linked reductases, C-terminal domain"/>
    <property type="match status" value="1"/>
</dbReference>
<comment type="similarity">
    <text evidence="1">Belongs to the GMC oxidoreductase family.</text>
</comment>
<dbReference type="OrthoDB" id="269227at2759"/>
<dbReference type="Pfam" id="PF05199">
    <property type="entry name" value="GMC_oxred_C"/>
    <property type="match status" value="1"/>
</dbReference>
<dbReference type="eggNOG" id="KOG1238">
    <property type="taxonomic scope" value="Eukaryota"/>
</dbReference>
<evidence type="ECO:0000313" key="4">
    <source>
        <dbReference type="EMBL" id="EKD14632.1"/>
    </source>
</evidence>
<evidence type="ECO:0000259" key="3">
    <source>
        <dbReference type="PROSITE" id="PS00624"/>
    </source>
</evidence>
<proteinExistence type="inferred from homology"/>
<organism evidence="4 5">
    <name type="scientific">Marssonina brunnea f. sp. multigermtubi (strain MB_m1)</name>
    <name type="common">Marssonina leaf spot fungus</name>
    <dbReference type="NCBI Taxonomy" id="1072389"/>
    <lineage>
        <taxon>Eukaryota</taxon>
        <taxon>Fungi</taxon>
        <taxon>Dikarya</taxon>
        <taxon>Ascomycota</taxon>
        <taxon>Pezizomycotina</taxon>
        <taxon>Leotiomycetes</taxon>
        <taxon>Helotiales</taxon>
        <taxon>Drepanopezizaceae</taxon>
        <taxon>Drepanopeziza</taxon>
    </lineage>
</organism>
<evidence type="ECO:0000256" key="2">
    <source>
        <dbReference type="PIRSR" id="PIRSR000137-2"/>
    </source>
</evidence>
<protein>
    <submittedName>
        <fullName evidence="4">Glucose-methanol-choline oxidoreductase</fullName>
    </submittedName>
</protein>
<dbReference type="KEGG" id="mbe:MBM_07353"/>